<name>A0A517YGU0_9BACT</name>
<dbReference type="RefSeq" id="WP_145093267.1">
    <property type="nucleotide sequence ID" value="NZ_CP036274.1"/>
</dbReference>
<dbReference type="Proteomes" id="UP000315017">
    <property type="component" value="Chromosome"/>
</dbReference>
<evidence type="ECO:0000313" key="1">
    <source>
        <dbReference type="EMBL" id="QDU29450.1"/>
    </source>
</evidence>
<dbReference type="AlphaFoldDB" id="A0A517YGU0"/>
<sequence length="141" mass="16299">MSKRFKLERLVGEVFEHLGKVAGAIPPLNREDAIPFRVGTVCPATAEFPAWADMIVRTRIRTRINPDICQPPFFRLFDVVATIARNEQRLLAIDDDSPEKVTAKFQGQVFYFWPAWIGDVRAIMVDTEERILKWNPNFEHN</sequence>
<accession>A0A517YGU0</accession>
<dbReference type="KEGG" id="aagg:ETAA8_45600"/>
<protein>
    <submittedName>
        <fullName evidence="1">Uncharacterized protein</fullName>
    </submittedName>
</protein>
<dbReference type="EMBL" id="CP036274">
    <property type="protein sequence ID" value="QDU29450.1"/>
    <property type="molecule type" value="Genomic_DNA"/>
</dbReference>
<proteinExistence type="predicted"/>
<keyword evidence="2" id="KW-1185">Reference proteome</keyword>
<evidence type="ECO:0000313" key="2">
    <source>
        <dbReference type="Proteomes" id="UP000315017"/>
    </source>
</evidence>
<organism evidence="1 2">
    <name type="scientific">Anatilimnocola aggregata</name>
    <dbReference type="NCBI Taxonomy" id="2528021"/>
    <lineage>
        <taxon>Bacteria</taxon>
        <taxon>Pseudomonadati</taxon>
        <taxon>Planctomycetota</taxon>
        <taxon>Planctomycetia</taxon>
        <taxon>Pirellulales</taxon>
        <taxon>Pirellulaceae</taxon>
        <taxon>Anatilimnocola</taxon>
    </lineage>
</organism>
<gene>
    <name evidence="1" type="ORF">ETAA8_45600</name>
</gene>
<reference evidence="1 2" key="1">
    <citation type="submission" date="2019-02" db="EMBL/GenBank/DDBJ databases">
        <title>Deep-cultivation of Planctomycetes and their phenomic and genomic characterization uncovers novel biology.</title>
        <authorList>
            <person name="Wiegand S."/>
            <person name="Jogler M."/>
            <person name="Boedeker C."/>
            <person name="Pinto D."/>
            <person name="Vollmers J."/>
            <person name="Rivas-Marin E."/>
            <person name="Kohn T."/>
            <person name="Peeters S.H."/>
            <person name="Heuer A."/>
            <person name="Rast P."/>
            <person name="Oberbeckmann S."/>
            <person name="Bunk B."/>
            <person name="Jeske O."/>
            <person name="Meyerdierks A."/>
            <person name="Storesund J.E."/>
            <person name="Kallscheuer N."/>
            <person name="Luecker S."/>
            <person name="Lage O.M."/>
            <person name="Pohl T."/>
            <person name="Merkel B.J."/>
            <person name="Hornburger P."/>
            <person name="Mueller R.-W."/>
            <person name="Bruemmer F."/>
            <person name="Labrenz M."/>
            <person name="Spormann A.M."/>
            <person name="Op den Camp H."/>
            <person name="Overmann J."/>
            <person name="Amann R."/>
            <person name="Jetten M.S.M."/>
            <person name="Mascher T."/>
            <person name="Medema M.H."/>
            <person name="Devos D.P."/>
            <person name="Kaster A.-K."/>
            <person name="Ovreas L."/>
            <person name="Rohde M."/>
            <person name="Galperin M.Y."/>
            <person name="Jogler C."/>
        </authorList>
    </citation>
    <scope>NUCLEOTIDE SEQUENCE [LARGE SCALE GENOMIC DNA]</scope>
    <source>
        <strain evidence="1 2">ETA_A8</strain>
    </source>
</reference>